<dbReference type="InterPro" id="IPR010982">
    <property type="entry name" value="Lambda_DNA-bd_dom_sf"/>
</dbReference>
<dbReference type="InterPro" id="IPR001387">
    <property type="entry name" value="Cro/C1-type_HTH"/>
</dbReference>
<dbReference type="Gene3D" id="1.10.260.40">
    <property type="entry name" value="lambda repressor-like DNA-binding domains"/>
    <property type="match status" value="1"/>
</dbReference>
<protein>
    <submittedName>
        <fullName evidence="2">Helix-turn-helix transcriptional regulator</fullName>
    </submittedName>
</protein>
<accession>A0ABY7AWX1</accession>
<evidence type="ECO:0000313" key="2">
    <source>
        <dbReference type="EMBL" id="WAL64510.1"/>
    </source>
</evidence>
<name>A0ABY7AWX1_9PSEU</name>
<dbReference type="PROSITE" id="PS50943">
    <property type="entry name" value="HTH_CROC1"/>
    <property type="match status" value="1"/>
</dbReference>
<dbReference type="SUPFAM" id="SSF47413">
    <property type="entry name" value="lambda repressor-like DNA-binding domains"/>
    <property type="match status" value="1"/>
</dbReference>
<evidence type="ECO:0000259" key="1">
    <source>
        <dbReference type="PROSITE" id="PS50943"/>
    </source>
</evidence>
<dbReference type="Proteomes" id="UP001163203">
    <property type="component" value="Chromosome"/>
</dbReference>
<keyword evidence="3" id="KW-1185">Reference proteome</keyword>
<sequence length="483" mass="54062">MAIRRTGLAAARKAAGYTQENLAAALNIDRSTVIRWEAGEYAPLPYLRPKLARLLQQTPARLAELLDGPDTSRRELSPDIDAACIWLDDRLGRKFGTARREVIAVLDRAGDEFQARQARRARVKRSDMARALKVYYDVDNSPYETYTARLDGQEFETSILTRPEWLNLDIPLAPDRDRLRLTTTSTLPPIEIDEARAVRRLAEAEALGIRLTDQPVYRLLNIGLREGSISGTVALTPFLEYALTMDLLEGELLDALAKGRAIQPGSLPLRDQYLPTLDSVVALDERLCVGGVLALFIITNTANSSSDVDQRFVIQQRSRQVVNGGEQLSVVPKGFHQPLNDYHSDTSILSSLLRELEEELFGRDDLDTTIKLSRTALPMHPSRMSAPMKWLTSKEDRLRTTCSGLGLNLVNGNYEISCAITVSEPEFWPRFGGNLEANWETKGLRIITNTDVKFLHSLASASNWCNEGIFGLMRGLQSQIYQY</sequence>
<gene>
    <name evidence="2" type="ORF">ORV05_26600</name>
</gene>
<feature type="domain" description="HTH cro/C1-type" evidence="1">
    <location>
        <begin position="8"/>
        <end position="62"/>
    </location>
</feature>
<dbReference type="CDD" id="cd00093">
    <property type="entry name" value="HTH_XRE"/>
    <property type="match status" value="1"/>
</dbReference>
<organism evidence="2 3">
    <name type="scientific">Amycolatopsis cynarae</name>
    <dbReference type="NCBI Taxonomy" id="2995223"/>
    <lineage>
        <taxon>Bacteria</taxon>
        <taxon>Bacillati</taxon>
        <taxon>Actinomycetota</taxon>
        <taxon>Actinomycetes</taxon>
        <taxon>Pseudonocardiales</taxon>
        <taxon>Pseudonocardiaceae</taxon>
        <taxon>Amycolatopsis</taxon>
    </lineage>
</organism>
<reference evidence="2" key="1">
    <citation type="submission" date="2022-11" db="EMBL/GenBank/DDBJ databases">
        <authorList>
            <person name="Mo P."/>
        </authorList>
    </citation>
    <scope>NUCLEOTIDE SEQUENCE</scope>
    <source>
        <strain evidence="2">HUAS 11-8</strain>
    </source>
</reference>
<dbReference type="Pfam" id="PF01381">
    <property type="entry name" value="HTH_3"/>
    <property type="match status" value="1"/>
</dbReference>
<dbReference type="SMART" id="SM00530">
    <property type="entry name" value="HTH_XRE"/>
    <property type="match status" value="1"/>
</dbReference>
<evidence type="ECO:0000313" key="3">
    <source>
        <dbReference type="Proteomes" id="UP001163203"/>
    </source>
</evidence>
<dbReference type="EMBL" id="CP113836">
    <property type="protein sequence ID" value="WAL64510.1"/>
    <property type="molecule type" value="Genomic_DNA"/>
</dbReference>
<dbReference type="RefSeq" id="WP_268754730.1">
    <property type="nucleotide sequence ID" value="NZ_CP113836.1"/>
</dbReference>
<proteinExistence type="predicted"/>